<dbReference type="HOGENOM" id="CLU_2707643_0_0_1"/>
<dbReference type="AlphaFoldDB" id="T1H2C9"/>
<protein>
    <submittedName>
        <fullName evidence="1">Uncharacterized protein</fullName>
    </submittedName>
</protein>
<evidence type="ECO:0000313" key="1">
    <source>
        <dbReference type="EnsemblMetazoa" id="MESCA010369-PA"/>
    </source>
</evidence>
<evidence type="ECO:0000313" key="2">
    <source>
        <dbReference type="Proteomes" id="UP000015102"/>
    </source>
</evidence>
<sequence>MKSINKSLTMKATSILGEWKDYKLMHRLYTTNQDSDILCSKQNIALYYLSRTKFSLMSGRKKEREDATNEQDG</sequence>
<organism evidence="1 2">
    <name type="scientific">Megaselia scalaris</name>
    <name type="common">Humpbacked fly</name>
    <name type="synonym">Phora scalaris</name>
    <dbReference type="NCBI Taxonomy" id="36166"/>
    <lineage>
        <taxon>Eukaryota</taxon>
        <taxon>Metazoa</taxon>
        <taxon>Ecdysozoa</taxon>
        <taxon>Arthropoda</taxon>
        <taxon>Hexapoda</taxon>
        <taxon>Insecta</taxon>
        <taxon>Pterygota</taxon>
        <taxon>Neoptera</taxon>
        <taxon>Endopterygota</taxon>
        <taxon>Diptera</taxon>
        <taxon>Brachycera</taxon>
        <taxon>Muscomorpha</taxon>
        <taxon>Platypezoidea</taxon>
        <taxon>Phoridae</taxon>
        <taxon>Megaseliini</taxon>
        <taxon>Megaselia</taxon>
    </lineage>
</organism>
<name>T1H2C9_MEGSC</name>
<accession>T1H2C9</accession>
<reference evidence="1" key="2">
    <citation type="submission" date="2015-06" db="UniProtKB">
        <authorList>
            <consortium name="EnsemblMetazoa"/>
        </authorList>
    </citation>
    <scope>IDENTIFICATION</scope>
</reference>
<dbReference type="EMBL" id="CAQQ02041930">
    <property type="status" value="NOT_ANNOTATED_CDS"/>
    <property type="molecule type" value="Genomic_DNA"/>
</dbReference>
<keyword evidence="2" id="KW-1185">Reference proteome</keyword>
<dbReference type="EnsemblMetazoa" id="MESCA010369-RA">
    <property type="protein sequence ID" value="MESCA010369-PA"/>
    <property type="gene ID" value="MESCA010369"/>
</dbReference>
<dbReference type="Proteomes" id="UP000015102">
    <property type="component" value="Unassembled WGS sequence"/>
</dbReference>
<reference evidence="2" key="1">
    <citation type="submission" date="2013-02" db="EMBL/GenBank/DDBJ databases">
        <authorList>
            <person name="Hughes D."/>
        </authorList>
    </citation>
    <scope>NUCLEOTIDE SEQUENCE</scope>
    <source>
        <strain>Durham</strain>
        <strain evidence="2">NC isolate 2 -- Noor lab</strain>
    </source>
</reference>
<proteinExistence type="predicted"/>
<dbReference type="EMBL" id="CAQQ02041929">
    <property type="status" value="NOT_ANNOTATED_CDS"/>
    <property type="molecule type" value="Genomic_DNA"/>
</dbReference>